<name>A0A9P8RSG8_9PEZI</name>
<dbReference type="Proteomes" id="UP000750711">
    <property type="component" value="Unassembled WGS sequence"/>
</dbReference>
<evidence type="ECO:0000313" key="4">
    <source>
        <dbReference type="Proteomes" id="UP000750711"/>
    </source>
</evidence>
<dbReference type="InterPro" id="IPR056009">
    <property type="entry name" value="DUF7587"/>
</dbReference>
<comment type="caution">
    <text evidence="3">The sequence shown here is derived from an EMBL/GenBank/DDBJ whole genome shotgun (WGS) entry which is preliminary data.</text>
</comment>
<gene>
    <name evidence="3" type="ORF">GP486_002071</name>
</gene>
<feature type="compositionally biased region" description="Acidic residues" evidence="1">
    <location>
        <begin position="331"/>
        <end position="342"/>
    </location>
</feature>
<sequence length="342" mass="38688">MISSAHLAGHGHHSIHEIPPLRAKEMLESHLLWDFTCSSEFISWTSSLLFALQHAIRKAYFRNESDVCICILNTRKLEEVSIYPATVLLKAYGVRGEGKLRHEYYIAEYLAHGRIEDTDSFGVARLEDLLSRGLFALFREMDDEETKKRLYNGVAQLRDKFFAQPSSVTASEVKSLKGFGMLFGGEFALPMAVAFLSLRLRPLRDENFLKRALDGLRGLEIPVDFFGEDYIASGPKFTVRGLHEVAQFMDLMWAIFNEKFEARPQHSHEDALTQQLSNLSLDSGGRVEPSSRAHLANDRDIANDREPACLEELDWDDSSSSDAEYVRFVDDSDTGGDAEEEN</sequence>
<evidence type="ECO:0000259" key="2">
    <source>
        <dbReference type="Pfam" id="PF24494"/>
    </source>
</evidence>
<reference evidence="3" key="1">
    <citation type="submission" date="2021-03" db="EMBL/GenBank/DDBJ databases">
        <title>Comparative genomics and phylogenomic investigation of the class Geoglossomycetes provide insights into ecological specialization and systematics.</title>
        <authorList>
            <person name="Melie T."/>
            <person name="Pirro S."/>
            <person name="Miller A.N."/>
            <person name="Quandt A."/>
        </authorList>
    </citation>
    <scope>NUCLEOTIDE SEQUENCE</scope>
    <source>
        <strain evidence="3">CAQ_001_2017</strain>
    </source>
</reference>
<feature type="compositionally biased region" description="Basic and acidic residues" evidence="1">
    <location>
        <begin position="289"/>
        <end position="308"/>
    </location>
</feature>
<feature type="compositionally biased region" description="Acidic residues" evidence="1">
    <location>
        <begin position="309"/>
        <end position="319"/>
    </location>
</feature>
<feature type="domain" description="DUF7587" evidence="2">
    <location>
        <begin position="15"/>
        <end position="117"/>
    </location>
</feature>
<dbReference type="AlphaFoldDB" id="A0A9P8RSG8"/>
<dbReference type="Pfam" id="PF24494">
    <property type="entry name" value="DUF7587"/>
    <property type="match status" value="1"/>
</dbReference>
<proteinExistence type="predicted"/>
<dbReference type="EMBL" id="JAGHQM010000213">
    <property type="protein sequence ID" value="KAH0563364.1"/>
    <property type="molecule type" value="Genomic_DNA"/>
</dbReference>
<keyword evidence="4" id="KW-1185">Reference proteome</keyword>
<evidence type="ECO:0000313" key="3">
    <source>
        <dbReference type="EMBL" id="KAH0563364.1"/>
    </source>
</evidence>
<accession>A0A9P8RSG8</accession>
<protein>
    <recommendedName>
        <fullName evidence="2">DUF7587 domain-containing protein</fullName>
    </recommendedName>
</protein>
<organism evidence="3 4">
    <name type="scientific">Trichoglossum hirsutum</name>
    <dbReference type="NCBI Taxonomy" id="265104"/>
    <lineage>
        <taxon>Eukaryota</taxon>
        <taxon>Fungi</taxon>
        <taxon>Dikarya</taxon>
        <taxon>Ascomycota</taxon>
        <taxon>Pezizomycotina</taxon>
        <taxon>Geoglossomycetes</taxon>
        <taxon>Geoglossales</taxon>
        <taxon>Geoglossaceae</taxon>
        <taxon>Trichoglossum</taxon>
    </lineage>
</organism>
<feature type="region of interest" description="Disordered" evidence="1">
    <location>
        <begin position="281"/>
        <end position="342"/>
    </location>
</feature>
<evidence type="ECO:0000256" key="1">
    <source>
        <dbReference type="SAM" id="MobiDB-lite"/>
    </source>
</evidence>